<evidence type="ECO:0000256" key="1">
    <source>
        <dbReference type="SAM" id="SignalP"/>
    </source>
</evidence>
<sequence length="922" mass="98436">MRFTLAASFTLFATLAAAQDQPNTVLVMDGSGSMWGQVDGVAKITIAQEVVGNLLSDFPAEQGLGLTVYGHRERGVCTDIETVVAPAPGTAGQITDAVKAIKPLGKTPMTDAVIAAAEALRYTEDKATVILVSDGVETCNPDPCAAARLLEEAGIDFTAHVIGFDVGSDPEALAQMQCIADETGGQFLTADTADQLTEALTQVAVVEPEPESEPALVPTTLTAVFEGTETLVPDPVIWEVSSATETVLSDTDGNPLSIELEEGSYTLIVYSPVLEVELNRQFIAIGDSATVEVAFPEPKETARLIAPSTAVAGSTIEVGWDGPNFEEDYIGIGPVDATGATQWKNWASTASGNPVSLLVPPVAGPHLIQYFKREGRESLGAVEIMVTPAEATITAPPEGVAGSEIEIGWTGPLYADDYIGIGRVDADGANRWENWVPASADQPTKLLVPAEPGAYEITYFMRQDRTPVTTVAFTATDVTASIIAPQQAVAGSEIEIGWTGPNYEEDYIGVGRVDATGANQWENWVRTSEGSPTKLVMPATAGDYVITYFQRQDRTPLAQVPITLTEPEARLVAPSEAQVGSTIEVGWVGPDYPEDYIGIGKPDATGANQWENWAYTRDGNPAEVKMPGEAGDYVITYFMRQDRTPLAQVPITLKPAEVTLSAPSQAEVGSRIEVTWTGPDSPDDYIGIGHVGASGANAWKSYAYTRDGNPARINAPGETGDYLITYFLSEGRTPLKQIPIALVAPEVTMQPPAEAFGGSLIEIPWSGPDNPDDYVGIGKADASGGNRWKSFAYTRDGSPARITVPAEPGDYLVTYFLSQDRTAVLEIPLTVKQSDARLIAPQTVAPGQQIEIGWSGPDNRDDYIGIGPADAAWGGGQWRRYAYTRDGNPARLTAPTEPGTYTVRYFLQQDRYAIAEETLIVE</sequence>
<dbReference type="Gene3D" id="3.40.50.410">
    <property type="entry name" value="von Willebrand factor, type A domain"/>
    <property type="match status" value="1"/>
</dbReference>
<evidence type="ECO:0000259" key="2">
    <source>
        <dbReference type="PROSITE" id="PS50234"/>
    </source>
</evidence>
<proteinExistence type="predicted"/>
<dbReference type="Pfam" id="PF13519">
    <property type="entry name" value="VWA_2"/>
    <property type="match status" value="1"/>
</dbReference>
<feature type="chain" id="PRO_5013133152" evidence="1">
    <location>
        <begin position="19"/>
        <end position="922"/>
    </location>
</feature>
<organism evidence="3 4">
    <name type="scientific">Marivita hallyeonensis</name>
    <dbReference type="NCBI Taxonomy" id="996342"/>
    <lineage>
        <taxon>Bacteria</taxon>
        <taxon>Pseudomonadati</taxon>
        <taxon>Pseudomonadota</taxon>
        <taxon>Alphaproteobacteria</taxon>
        <taxon>Rhodobacterales</taxon>
        <taxon>Roseobacteraceae</taxon>
        <taxon>Marivita</taxon>
    </lineage>
</organism>
<reference evidence="3 4" key="1">
    <citation type="submission" date="2016-11" db="EMBL/GenBank/DDBJ databases">
        <authorList>
            <person name="Jaros S."/>
            <person name="Januszkiewicz K."/>
            <person name="Wedrychowicz H."/>
        </authorList>
    </citation>
    <scope>NUCLEOTIDE SEQUENCE [LARGE SCALE GENOMIC DNA]</scope>
    <source>
        <strain evidence="3 4">DSM 29431</strain>
    </source>
</reference>
<feature type="signal peptide" evidence="1">
    <location>
        <begin position="1"/>
        <end position="18"/>
    </location>
</feature>
<dbReference type="AlphaFoldDB" id="A0A1M5XE37"/>
<gene>
    <name evidence="3" type="ORF">SAMN05443551_3890</name>
</gene>
<dbReference type="SMART" id="SM00327">
    <property type="entry name" value="VWA"/>
    <property type="match status" value="1"/>
</dbReference>
<dbReference type="InterPro" id="IPR036465">
    <property type="entry name" value="vWFA_dom_sf"/>
</dbReference>
<dbReference type="OrthoDB" id="9783818at2"/>
<dbReference type="EMBL" id="FQXC01000006">
    <property type="protein sequence ID" value="SHH98145.1"/>
    <property type="molecule type" value="Genomic_DNA"/>
</dbReference>
<accession>A0A1M5XE37</accession>
<dbReference type="Proteomes" id="UP000184221">
    <property type="component" value="Unassembled WGS sequence"/>
</dbReference>
<dbReference type="InterPro" id="IPR002035">
    <property type="entry name" value="VWF_A"/>
</dbReference>
<evidence type="ECO:0000313" key="3">
    <source>
        <dbReference type="EMBL" id="SHH98145.1"/>
    </source>
</evidence>
<dbReference type="RefSeq" id="WP_143152743.1">
    <property type="nucleotide sequence ID" value="NZ_FQXC01000006.1"/>
</dbReference>
<name>A0A1M5XE37_9RHOB</name>
<feature type="domain" description="VWFA" evidence="2">
    <location>
        <begin position="23"/>
        <end position="203"/>
    </location>
</feature>
<dbReference type="STRING" id="996342.SAMN05443551_3890"/>
<evidence type="ECO:0000313" key="4">
    <source>
        <dbReference type="Proteomes" id="UP000184221"/>
    </source>
</evidence>
<keyword evidence="1" id="KW-0732">Signal</keyword>
<keyword evidence="4" id="KW-1185">Reference proteome</keyword>
<protein>
    <submittedName>
        <fullName evidence="3">Ca-activated chloride channel family protein</fullName>
    </submittedName>
</protein>
<dbReference type="SUPFAM" id="SSF53300">
    <property type="entry name" value="vWA-like"/>
    <property type="match status" value="1"/>
</dbReference>
<dbReference type="PROSITE" id="PS50234">
    <property type="entry name" value="VWFA"/>
    <property type="match status" value="1"/>
</dbReference>